<protein>
    <submittedName>
        <fullName evidence="1">Uncharacterized protein</fullName>
    </submittedName>
</protein>
<evidence type="ECO:0000313" key="1">
    <source>
        <dbReference type="EMBL" id="GIJ62038.1"/>
    </source>
</evidence>
<gene>
    <name evidence="1" type="ORF">Vau01_095540</name>
</gene>
<dbReference type="EMBL" id="BOPG01000074">
    <property type="protein sequence ID" value="GIJ62038.1"/>
    <property type="molecule type" value="Genomic_DNA"/>
</dbReference>
<sequence length="56" mass="5753">MEIARVDYNASPTLAELAVNARAAVDAEADTGERTPAGLALAALLAGLRREGITDT</sequence>
<keyword evidence="2" id="KW-1185">Reference proteome</keyword>
<dbReference type="AlphaFoldDB" id="A0A8J4E5F3"/>
<evidence type="ECO:0000313" key="2">
    <source>
        <dbReference type="Proteomes" id="UP000612585"/>
    </source>
</evidence>
<name>A0A8J4E5F3_9ACTN</name>
<organism evidence="1 2">
    <name type="scientific">Virgisporangium aurantiacum</name>
    <dbReference type="NCBI Taxonomy" id="175570"/>
    <lineage>
        <taxon>Bacteria</taxon>
        <taxon>Bacillati</taxon>
        <taxon>Actinomycetota</taxon>
        <taxon>Actinomycetes</taxon>
        <taxon>Micromonosporales</taxon>
        <taxon>Micromonosporaceae</taxon>
        <taxon>Virgisporangium</taxon>
    </lineage>
</organism>
<proteinExistence type="predicted"/>
<comment type="caution">
    <text evidence="1">The sequence shown here is derived from an EMBL/GenBank/DDBJ whole genome shotgun (WGS) entry which is preliminary data.</text>
</comment>
<dbReference type="Proteomes" id="UP000612585">
    <property type="component" value="Unassembled WGS sequence"/>
</dbReference>
<accession>A0A8J4E5F3</accession>
<dbReference type="RefSeq" id="WP_204007408.1">
    <property type="nucleotide sequence ID" value="NZ_BOPG01000074.1"/>
</dbReference>
<reference evidence="1" key="1">
    <citation type="submission" date="2021-01" db="EMBL/GenBank/DDBJ databases">
        <title>Whole genome shotgun sequence of Virgisporangium aurantiacum NBRC 16421.</title>
        <authorList>
            <person name="Komaki H."/>
            <person name="Tamura T."/>
        </authorList>
    </citation>
    <scope>NUCLEOTIDE SEQUENCE</scope>
    <source>
        <strain evidence="1">NBRC 16421</strain>
    </source>
</reference>